<dbReference type="SUPFAM" id="SSF158235">
    <property type="entry name" value="SOCS box-like"/>
    <property type="match status" value="1"/>
</dbReference>
<evidence type="ECO:0000313" key="8">
    <source>
        <dbReference type="EMBL" id="RWS27076.1"/>
    </source>
</evidence>
<dbReference type="Gene3D" id="3.30.505.10">
    <property type="entry name" value="SH2 domain"/>
    <property type="match status" value="1"/>
</dbReference>
<reference evidence="8 9" key="1">
    <citation type="journal article" date="2018" name="Gigascience">
        <title>Genomes of trombidid mites reveal novel predicted allergens and laterally-transferred genes associated with secondary metabolism.</title>
        <authorList>
            <person name="Dong X."/>
            <person name="Chaisiri K."/>
            <person name="Xia D."/>
            <person name="Armstrong S.D."/>
            <person name="Fang Y."/>
            <person name="Donnelly M.J."/>
            <person name="Kadowaki T."/>
            <person name="McGarry J.W."/>
            <person name="Darby A.C."/>
            <person name="Makepeace B.L."/>
        </authorList>
    </citation>
    <scope>NUCLEOTIDE SEQUENCE [LARGE SCALE GENOMIC DNA]</scope>
    <source>
        <strain evidence="8">UoL-UT</strain>
    </source>
</reference>
<dbReference type="GO" id="GO:0009968">
    <property type="term" value="P:negative regulation of signal transduction"/>
    <property type="evidence" value="ECO:0007669"/>
    <property type="project" value="UniProtKB-KW"/>
</dbReference>
<dbReference type="GO" id="GO:0046935">
    <property type="term" value="F:1-phosphatidylinositol-3-kinase regulator activity"/>
    <property type="evidence" value="ECO:0007669"/>
    <property type="project" value="TreeGrafter"/>
</dbReference>
<dbReference type="InterPro" id="IPR036036">
    <property type="entry name" value="SOCS_box-like_dom_sf"/>
</dbReference>
<dbReference type="SMART" id="SM00252">
    <property type="entry name" value="SH2"/>
    <property type="match status" value="1"/>
</dbReference>
<dbReference type="SUPFAM" id="SSF55550">
    <property type="entry name" value="SH2 domain"/>
    <property type="match status" value="1"/>
</dbReference>
<dbReference type="SMART" id="SM00969">
    <property type="entry name" value="SOCS_box"/>
    <property type="match status" value="1"/>
</dbReference>
<evidence type="ECO:0000256" key="3">
    <source>
        <dbReference type="ARBA" id="ARBA00022786"/>
    </source>
</evidence>
<keyword evidence="2" id="KW-0734">Signal transduction inhibitor</keyword>
<evidence type="ECO:0000256" key="1">
    <source>
        <dbReference type="ARBA" id="ARBA00022604"/>
    </source>
</evidence>
<feature type="domain" description="SH2" evidence="6">
    <location>
        <begin position="1"/>
        <end position="91"/>
    </location>
</feature>
<dbReference type="GO" id="GO:0005942">
    <property type="term" value="C:phosphatidylinositol 3-kinase complex"/>
    <property type="evidence" value="ECO:0007669"/>
    <property type="project" value="TreeGrafter"/>
</dbReference>
<dbReference type="VEuPathDB" id="VectorBase:LDEU004965"/>
<dbReference type="PANTHER" id="PTHR10155:SF0">
    <property type="entry name" value="SUPPRESSOR OF CYTOKINE SIGNALING AT 36E, ISOFORM D"/>
    <property type="match status" value="1"/>
</dbReference>
<dbReference type="AlphaFoldDB" id="A0A443SHS8"/>
<dbReference type="PANTHER" id="PTHR10155">
    <property type="entry name" value="PHOSPHATIDYLINOSITOL 3-KINASE REGULATORY SUBUNIT"/>
    <property type="match status" value="1"/>
</dbReference>
<dbReference type="EMBL" id="NCKV01002267">
    <property type="protein sequence ID" value="RWS27076.1"/>
    <property type="molecule type" value="Genomic_DNA"/>
</dbReference>
<dbReference type="Pfam" id="PF00017">
    <property type="entry name" value="SH2"/>
    <property type="match status" value="1"/>
</dbReference>
<dbReference type="SMART" id="SM00253">
    <property type="entry name" value="SOCS"/>
    <property type="match status" value="1"/>
</dbReference>
<dbReference type="InterPro" id="IPR036860">
    <property type="entry name" value="SH2_dom_sf"/>
</dbReference>
<organism evidence="8 9">
    <name type="scientific">Leptotrombidium deliense</name>
    <dbReference type="NCBI Taxonomy" id="299467"/>
    <lineage>
        <taxon>Eukaryota</taxon>
        <taxon>Metazoa</taxon>
        <taxon>Ecdysozoa</taxon>
        <taxon>Arthropoda</taxon>
        <taxon>Chelicerata</taxon>
        <taxon>Arachnida</taxon>
        <taxon>Acari</taxon>
        <taxon>Acariformes</taxon>
        <taxon>Trombidiformes</taxon>
        <taxon>Prostigmata</taxon>
        <taxon>Anystina</taxon>
        <taxon>Parasitengona</taxon>
        <taxon>Trombiculoidea</taxon>
        <taxon>Trombiculidae</taxon>
        <taxon>Leptotrombidium</taxon>
    </lineage>
</organism>
<dbReference type="PROSITE" id="PS50001">
    <property type="entry name" value="SH2"/>
    <property type="match status" value="1"/>
</dbReference>
<dbReference type="STRING" id="299467.A0A443SHS8"/>
<feature type="domain" description="SOCS box" evidence="7">
    <location>
        <begin position="86"/>
        <end position="135"/>
    </location>
</feature>
<keyword evidence="3" id="KW-0833">Ubl conjugation pathway</keyword>
<sequence>MDRYEAEKLLDKKSEGTFLLRDSAQEDHLFSVSFRRFDRSLHARIEQWNHRFSFDSHDPGVFSSPTVCGLIEHYKDPSHCMFFEPMLTKPLHRNVPFSLQHLCRAVICSRVTYDSINHLDLPKCSKNYLKEYHYQQQVRVKRLDEHS</sequence>
<dbReference type="OrthoDB" id="5979828at2759"/>
<proteinExistence type="predicted"/>
<gene>
    <name evidence="8" type="ORF">B4U80_01478</name>
</gene>
<evidence type="ECO:0000259" key="6">
    <source>
        <dbReference type="PROSITE" id="PS50001"/>
    </source>
</evidence>
<dbReference type="InterPro" id="IPR001496">
    <property type="entry name" value="SOCS_box"/>
</dbReference>
<dbReference type="Pfam" id="PF07525">
    <property type="entry name" value="SOCS_box"/>
    <property type="match status" value="1"/>
</dbReference>
<dbReference type="GO" id="GO:0046854">
    <property type="term" value="P:phosphatidylinositol phosphate biosynthetic process"/>
    <property type="evidence" value="ECO:0007669"/>
    <property type="project" value="TreeGrafter"/>
</dbReference>
<comment type="caution">
    <text evidence="8">The sequence shown here is derived from an EMBL/GenBank/DDBJ whole genome shotgun (WGS) entry which is preliminary data.</text>
</comment>
<accession>A0A443SHS8</accession>
<protein>
    <submittedName>
        <fullName evidence="8">Cytokine-inducible SH2-like protein</fullName>
    </submittedName>
</protein>
<dbReference type="InterPro" id="IPR000980">
    <property type="entry name" value="SH2"/>
</dbReference>
<evidence type="ECO:0000313" key="9">
    <source>
        <dbReference type="Proteomes" id="UP000288716"/>
    </source>
</evidence>
<name>A0A443SHS8_9ACAR</name>
<evidence type="ECO:0000256" key="4">
    <source>
        <dbReference type="ARBA" id="ARBA00022999"/>
    </source>
</evidence>
<evidence type="ECO:0000259" key="7">
    <source>
        <dbReference type="PROSITE" id="PS50225"/>
    </source>
</evidence>
<keyword evidence="4 5" id="KW-0727">SH2 domain</keyword>
<keyword evidence="9" id="KW-1185">Reference proteome</keyword>
<evidence type="ECO:0000256" key="5">
    <source>
        <dbReference type="PROSITE-ProRule" id="PRU00191"/>
    </source>
</evidence>
<dbReference type="PROSITE" id="PS50225">
    <property type="entry name" value="SOCS"/>
    <property type="match status" value="1"/>
</dbReference>
<keyword evidence="1" id="KW-0341">Growth regulation</keyword>
<dbReference type="Proteomes" id="UP000288716">
    <property type="component" value="Unassembled WGS sequence"/>
</dbReference>
<dbReference type="GO" id="GO:0035556">
    <property type="term" value="P:intracellular signal transduction"/>
    <property type="evidence" value="ECO:0007669"/>
    <property type="project" value="InterPro"/>
</dbReference>
<evidence type="ECO:0000256" key="2">
    <source>
        <dbReference type="ARBA" id="ARBA00022700"/>
    </source>
</evidence>